<dbReference type="SUPFAM" id="SSF54427">
    <property type="entry name" value="NTF2-like"/>
    <property type="match status" value="1"/>
</dbReference>
<dbReference type="InterPro" id="IPR037401">
    <property type="entry name" value="SnoaL-like"/>
</dbReference>
<protein>
    <recommendedName>
        <fullName evidence="1">SnoaL-like domain-containing protein</fullName>
    </recommendedName>
</protein>
<feature type="domain" description="SnoaL-like" evidence="1">
    <location>
        <begin position="15"/>
        <end position="113"/>
    </location>
</feature>
<evidence type="ECO:0000313" key="2">
    <source>
        <dbReference type="EMBL" id="GHI42037.1"/>
    </source>
</evidence>
<dbReference type="EMBL" id="BNDY01000017">
    <property type="protein sequence ID" value="GHI42037.1"/>
    <property type="molecule type" value="Genomic_DNA"/>
</dbReference>
<evidence type="ECO:0000259" key="1">
    <source>
        <dbReference type="Pfam" id="PF12680"/>
    </source>
</evidence>
<dbReference type="Proteomes" id="UP001050808">
    <property type="component" value="Unassembled WGS sequence"/>
</dbReference>
<proteinExistence type="predicted"/>
<keyword evidence="3" id="KW-1185">Reference proteome</keyword>
<reference evidence="2" key="1">
    <citation type="submission" date="2024-05" db="EMBL/GenBank/DDBJ databases">
        <title>Whole genome shotgun sequence of Streptomyces violascens NBRC 12920.</title>
        <authorList>
            <person name="Komaki H."/>
            <person name="Tamura T."/>
        </authorList>
    </citation>
    <scope>NUCLEOTIDE SEQUENCE</scope>
    <source>
        <strain evidence="2">NBRC 12920</strain>
    </source>
</reference>
<name>A0ABQ3QXM9_9ACTN</name>
<dbReference type="RefSeq" id="WP_189964562.1">
    <property type="nucleotide sequence ID" value="NZ_BMUA01000011.1"/>
</dbReference>
<dbReference type="Gene3D" id="3.10.450.50">
    <property type="match status" value="1"/>
</dbReference>
<dbReference type="InterPro" id="IPR032710">
    <property type="entry name" value="NTF2-like_dom_sf"/>
</dbReference>
<comment type="caution">
    <text evidence="2">The sequence shown here is derived from an EMBL/GenBank/DDBJ whole genome shotgun (WGS) entry which is preliminary data.</text>
</comment>
<dbReference type="Pfam" id="PF12680">
    <property type="entry name" value="SnoaL_2"/>
    <property type="match status" value="1"/>
</dbReference>
<organism evidence="2 3">
    <name type="scientific">Streptomyces violascens</name>
    <dbReference type="NCBI Taxonomy" id="67381"/>
    <lineage>
        <taxon>Bacteria</taxon>
        <taxon>Bacillati</taxon>
        <taxon>Actinomycetota</taxon>
        <taxon>Actinomycetes</taxon>
        <taxon>Kitasatosporales</taxon>
        <taxon>Streptomycetaceae</taxon>
        <taxon>Streptomyces</taxon>
    </lineage>
</organism>
<sequence length="128" mass="13641">MPVSSSPAPSAVTARLRTALDTPDCHALAEVLHADVRWSPPDGGSDGCCGRAQVLGRCAHLYARGLAVTVEEAITYPEAIALSLWIRDGEDSAKTAIRTYQVFHLADGLITRIEGHTDRAEALGAAYR</sequence>
<gene>
    <name evidence="2" type="ORF">Sviol_64450</name>
</gene>
<accession>A0ABQ3QXM9</accession>
<evidence type="ECO:0000313" key="3">
    <source>
        <dbReference type="Proteomes" id="UP001050808"/>
    </source>
</evidence>